<reference evidence="6" key="1">
    <citation type="submission" date="2018-05" db="EMBL/GenBank/DDBJ databases">
        <authorList>
            <person name="Lanie J.A."/>
            <person name="Ng W.-L."/>
            <person name="Kazmierczak K.M."/>
            <person name="Andrzejewski T.M."/>
            <person name="Davidsen T.M."/>
            <person name="Wayne K.J."/>
            <person name="Tettelin H."/>
            <person name="Glass J.I."/>
            <person name="Rusch D."/>
            <person name="Podicherti R."/>
            <person name="Tsui H.-C.T."/>
            <person name="Winkler M.E."/>
        </authorList>
    </citation>
    <scope>NUCLEOTIDE SEQUENCE</scope>
</reference>
<dbReference type="InterPro" id="IPR036267">
    <property type="entry name" value="RuvA_C_sf"/>
</dbReference>
<organism evidence="6">
    <name type="scientific">marine metagenome</name>
    <dbReference type="NCBI Taxonomy" id="408172"/>
    <lineage>
        <taxon>unclassified sequences</taxon>
        <taxon>metagenomes</taxon>
        <taxon>ecological metagenomes</taxon>
    </lineage>
</organism>
<feature type="domain" description="Helix-hairpin-helix DNA-binding motif class 1" evidence="5">
    <location>
        <begin position="108"/>
        <end position="127"/>
    </location>
</feature>
<dbReference type="GO" id="GO:0009378">
    <property type="term" value="F:four-way junction helicase activity"/>
    <property type="evidence" value="ECO:0007669"/>
    <property type="project" value="InterPro"/>
</dbReference>
<feature type="domain" description="Helix-hairpin-helix DNA-binding motif class 1" evidence="5">
    <location>
        <begin position="73"/>
        <end position="92"/>
    </location>
</feature>
<dbReference type="Pfam" id="PF14520">
    <property type="entry name" value="HHH_5"/>
    <property type="match status" value="1"/>
</dbReference>
<dbReference type="InterPro" id="IPR011114">
    <property type="entry name" value="RuvA_C"/>
</dbReference>
<dbReference type="NCBIfam" id="TIGR00084">
    <property type="entry name" value="ruvA"/>
    <property type="match status" value="1"/>
</dbReference>
<evidence type="ECO:0000256" key="4">
    <source>
        <dbReference type="ARBA" id="ARBA00023204"/>
    </source>
</evidence>
<dbReference type="AlphaFoldDB" id="A0A381NC48"/>
<dbReference type="Gene3D" id="2.40.50.140">
    <property type="entry name" value="Nucleic acid-binding proteins"/>
    <property type="match status" value="1"/>
</dbReference>
<dbReference type="SUPFAM" id="SSF47781">
    <property type="entry name" value="RuvA domain 2-like"/>
    <property type="match status" value="1"/>
</dbReference>
<dbReference type="EMBL" id="UINC01000261">
    <property type="protein sequence ID" value="SUZ52190.1"/>
    <property type="molecule type" value="Genomic_DNA"/>
</dbReference>
<evidence type="ECO:0000256" key="1">
    <source>
        <dbReference type="ARBA" id="ARBA00022490"/>
    </source>
</evidence>
<dbReference type="SUPFAM" id="SSF50249">
    <property type="entry name" value="Nucleic acid-binding proteins"/>
    <property type="match status" value="1"/>
</dbReference>
<dbReference type="InterPro" id="IPR012340">
    <property type="entry name" value="NA-bd_OB-fold"/>
</dbReference>
<dbReference type="Gene3D" id="1.10.8.10">
    <property type="entry name" value="DNA helicase RuvA subunit, C-terminal domain"/>
    <property type="match status" value="1"/>
</dbReference>
<keyword evidence="2" id="KW-0227">DNA damage</keyword>
<evidence type="ECO:0000256" key="2">
    <source>
        <dbReference type="ARBA" id="ARBA00022763"/>
    </source>
</evidence>
<dbReference type="InterPro" id="IPR003583">
    <property type="entry name" value="Hlx-hairpin-Hlx_DNA-bd_motif"/>
</dbReference>
<dbReference type="GO" id="GO:0009379">
    <property type="term" value="C:Holliday junction helicase complex"/>
    <property type="evidence" value="ECO:0007669"/>
    <property type="project" value="InterPro"/>
</dbReference>
<keyword evidence="3" id="KW-0238">DNA-binding</keyword>
<keyword evidence="4" id="KW-0234">DNA repair</keyword>
<evidence type="ECO:0000259" key="5">
    <source>
        <dbReference type="SMART" id="SM00278"/>
    </source>
</evidence>
<dbReference type="InterPro" id="IPR000085">
    <property type="entry name" value="RuvA"/>
</dbReference>
<gene>
    <name evidence="6" type="ORF">METZ01_LOCUS5044</name>
</gene>
<name>A0A381NC48_9ZZZZ</name>
<accession>A0A381NC48</accession>
<dbReference type="HAMAP" id="MF_00031">
    <property type="entry name" value="DNA_HJ_migration_RuvA"/>
    <property type="match status" value="1"/>
</dbReference>
<dbReference type="GO" id="GO:0003677">
    <property type="term" value="F:DNA binding"/>
    <property type="evidence" value="ECO:0007669"/>
    <property type="project" value="UniProtKB-KW"/>
</dbReference>
<dbReference type="SMART" id="SM00278">
    <property type="entry name" value="HhH1"/>
    <property type="match status" value="2"/>
</dbReference>
<evidence type="ECO:0000313" key="6">
    <source>
        <dbReference type="EMBL" id="SUZ52190.1"/>
    </source>
</evidence>
<dbReference type="Pfam" id="PF07499">
    <property type="entry name" value="RuvA_C"/>
    <property type="match status" value="1"/>
</dbReference>
<evidence type="ECO:0000256" key="3">
    <source>
        <dbReference type="ARBA" id="ARBA00023125"/>
    </source>
</evidence>
<dbReference type="CDD" id="cd14332">
    <property type="entry name" value="UBA_RuvA_C"/>
    <property type="match status" value="1"/>
</dbReference>
<dbReference type="Gene3D" id="1.10.150.20">
    <property type="entry name" value="5' to 3' exonuclease, C-terminal subdomain"/>
    <property type="match status" value="1"/>
</dbReference>
<protein>
    <recommendedName>
        <fullName evidence="5">Helix-hairpin-helix DNA-binding motif class 1 domain-containing protein</fullName>
    </recommendedName>
</protein>
<dbReference type="InterPro" id="IPR010994">
    <property type="entry name" value="RuvA_2-like"/>
</dbReference>
<dbReference type="GO" id="GO:0006281">
    <property type="term" value="P:DNA repair"/>
    <property type="evidence" value="ECO:0007669"/>
    <property type="project" value="UniProtKB-KW"/>
</dbReference>
<dbReference type="GO" id="GO:0005524">
    <property type="term" value="F:ATP binding"/>
    <property type="evidence" value="ECO:0007669"/>
    <property type="project" value="InterPro"/>
</dbReference>
<proteinExistence type="inferred from homology"/>
<dbReference type="Pfam" id="PF01330">
    <property type="entry name" value="RuvA_N"/>
    <property type="match status" value="1"/>
</dbReference>
<sequence length="198" mass="21083">MIALLKGKIVEKHPSRVVIDVRGVGYGVHIPLSTFYGLGEPGGDVTLRIHTHVRAEALSLFGFGSGLEQQVFEQLISIAGIGPRLALSVLSGIEMPELVRAVRQSDVGRLTGIPGVGKKTAERIGLELRDRLPAGLEVESDDVASGDGGVDMRGDLLSALVNLGYHQSLAERAVDSALGSGEDVFERILRKALKELAR</sequence>
<dbReference type="GO" id="GO:0006310">
    <property type="term" value="P:DNA recombination"/>
    <property type="evidence" value="ECO:0007669"/>
    <property type="project" value="InterPro"/>
</dbReference>
<dbReference type="SUPFAM" id="SSF46929">
    <property type="entry name" value="DNA helicase RuvA subunit, C-terminal domain"/>
    <property type="match status" value="1"/>
</dbReference>
<keyword evidence="1" id="KW-0963">Cytoplasm</keyword>
<dbReference type="InterPro" id="IPR013849">
    <property type="entry name" value="DNA_helicase_Holl-junc_RuvA_I"/>
</dbReference>